<dbReference type="EMBL" id="SJPX01000002">
    <property type="protein sequence ID" value="TWU55058.1"/>
    <property type="molecule type" value="Genomic_DNA"/>
</dbReference>
<dbReference type="GO" id="GO:0008270">
    <property type="term" value="F:zinc ion binding"/>
    <property type="evidence" value="ECO:0007669"/>
    <property type="project" value="InterPro"/>
</dbReference>
<dbReference type="InterPro" id="IPR024079">
    <property type="entry name" value="MetalloPept_cat_dom_sf"/>
</dbReference>
<gene>
    <name evidence="6" type="ORF">Poly59_13510</name>
</gene>
<dbReference type="Pfam" id="PF00413">
    <property type="entry name" value="Peptidase_M10"/>
    <property type="match status" value="1"/>
</dbReference>
<organism evidence="6 7">
    <name type="scientific">Rubripirellula reticaptiva</name>
    <dbReference type="NCBI Taxonomy" id="2528013"/>
    <lineage>
        <taxon>Bacteria</taxon>
        <taxon>Pseudomonadati</taxon>
        <taxon>Planctomycetota</taxon>
        <taxon>Planctomycetia</taxon>
        <taxon>Pirellulales</taxon>
        <taxon>Pirellulaceae</taxon>
        <taxon>Rubripirellula</taxon>
    </lineage>
</organism>
<evidence type="ECO:0000256" key="2">
    <source>
        <dbReference type="ARBA" id="ARBA00022723"/>
    </source>
</evidence>
<dbReference type="RefSeq" id="WP_146533323.1">
    <property type="nucleotide sequence ID" value="NZ_SJPX01000002.1"/>
</dbReference>
<dbReference type="InterPro" id="IPR001818">
    <property type="entry name" value="Pept_M10_metallopeptidase"/>
</dbReference>
<keyword evidence="4" id="KW-0862">Zinc</keyword>
<proteinExistence type="predicted"/>
<protein>
    <submittedName>
        <fullName evidence="6">Matrixin</fullName>
    </submittedName>
</protein>
<dbReference type="OrthoDB" id="289794at2"/>
<sequence>MTSSKRRTRPKAANFETLERRALLAAFGTPWPEARDLSISFPADGVAIGEQSNDIRETLDQTGVSSQWQELALRAYQTWAIHADINVGLRNDFDVAFGAAGKISEDPRFGEFRIGAFPQQGLMANSLPFQAVAGTYSGDLLLNSNQNFRVNDWTGGAPDTSTWDANDRDLFSVFLHEAGNTLGVDDSQFNWTVMFRQYTVPKGILSAEDIAEIQSLYGQRTDPYETADNGSVQFASVVPEPIGFDPQADVIRTRGSLVSPTDVDHYQVTSSAGQNTLTIKLKAEGVSLVKSKVEVLDSTGAVIATSSAASVFENNHSVLLSGLSGGQGLTIRVSADDPSDIYSVGDYILELDYRSIAVQQLDLVPGDYQSGADTLFTEFSLADEETLAQTIASSDTVAATPAATNRFEVVSSVASATDSDVWEITAPTGSNQQLIVNVAGVGNDGPELRLLVIDSNGQSVGTSARLRDDGSWSVEVAEPVAGAAYYVRISVDPNSAVNVGNYVAVAEFLSPTQQMNELVAGTASSTIDEFYRWSAGKSKLYRFDLSAFSGGVDEGVRLRIYDTFTKELRLVISSQNDMTRSGFAWLDQGDYMLRVTTFSDVELPVDEIDFVVQVDGISDDQDEDPYDPESDPYYDPYEYEYDPTYYYYYYSNYEYYYDWDAYYEYDGDPEYEYYYTGP</sequence>
<evidence type="ECO:0000313" key="7">
    <source>
        <dbReference type="Proteomes" id="UP000317977"/>
    </source>
</evidence>
<evidence type="ECO:0000256" key="3">
    <source>
        <dbReference type="ARBA" id="ARBA00022801"/>
    </source>
</evidence>
<dbReference type="Proteomes" id="UP000317977">
    <property type="component" value="Unassembled WGS sequence"/>
</dbReference>
<keyword evidence="1" id="KW-0645">Protease</keyword>
<dbReference type="AlphaFoldDB" id="A0A5C6F0Y9"/>
<dbReference type="GO" id="GO:0031012">
    <property type="term" value="C:extracellular matrix"/>
    <property type="evidence" value="ECO:0007669"/>
    <property type="project" value="InterPro"/>
</dbReference>
<dbReference type="GO" id="GO:0006508">
    <property type="term" value="P:proteolysis"/>
    <property type="evidence" value="ECO:0007669"/>
    <property type="project" value="UniProtKB-KW"/>
</dbReference>
<accession>A0A5C6F0Y9</accession>
<keyword evidence="7" id="KW-1185">Reference proteome</keyword>
<evidence type="ECO:0000256" key="4">
    <source>
        <dbReference type="ARBA" id="ARBA00022833"/>
    </source>
</evidence>
<evidence type="ECO:0000256" key="1">
    <source>
        <dbReference type="ARBA" id="ARBA00022670"/>
    </source>
</evidence>
<reference evidence="6 7" key="1">
    <citation type="submission" date="2019-02" db="EMBL/GenBank/DDBJ databases">
        <title>Deep-cultivation of Planctomycetes and their phenomic and genomic characterization uncovers novel biology.</title>
        <authorList>
            <person name="Wiegand S."/>
            <person name="Jogler M."/>
            <person name="Boedeker C."/>
            <person name="Pinto D."/>
            <person name="Vollmers J."/>
            <person name="Rivas-Marin E."/>
            <person name="Kohn T."/>
            <person name="Peeters S.H."/>
            <person name="Heuer A."/>
            <person name="Rast P."/>
            <person name="Oberbeckmann S."/>
            <person name="Bunk B."/>
            <person name="Jeske O."/>
            <person name="Meyerdierks A."/>
            <person name="Storesund J.E."/>
            <person name="Kallscheuer N."/>
            <person name="Luecker S."/>
            <person name="Lage O.M."/>
            <person name="Pohl T."/>
            <person name="Merkel B.J."/>
            <person name="Hornburger P."/>
            <person name="Mueller R.-W."/>
            <person name="Bruemmer F."/>
            <person name="Labrenz M."/>
            <person name="Spormann A.M."/>
            <person name="Op Den Camp H."/>
            <person name="Overmann J."/>
            <person name="Amann R."/>
            <person name="Jetten M.S.M."/>
            <person name="Mascher T."/>
            <person name="Medema M.H."/>
            <person name="Devos D.P."/>
            <person name="Kaster A.-K."/>
            <person name="Ovreas L."/>
            <person name="Rohde M."/>
            <person name="Galperin M.Y."/>
            <person name="Jogler C."/>
        </authorList>
    </citation>
    <scope>NUCLEOTIDE SEQUENCE [LARGE SCALE GENOMIC DNA]</scope>
    <source>
        <strain evidence="6 7">Poly59</strain>
    </source>
</reference>
<keyword evidence="3" id="KW-0378">Hydrolase</keyword>
<evidence type="ECO:0000313" key="6">
    <source>
        <dbReference type="EMBL" id="TWU55058.1"/>
    </source>
</evidence>
<dbReference type="Gene3D" id="3.40.390.10">
    <property type="entry name" value="Collagenase (Catalytic Domain)"/>
    <property type="match status" value="1"/>
</dbReference>
<comment type="caution">
    <text evidence="6">The sequence shown here is derived from an EMBL/GenBank/DDBJ whole genome shotgun (WGS) entry which is preliminary data.</text>
</comment>
<evidence type="ECO:0000259" key="5">
    <source>
        <dbReference type="Pfam" id="PF00413"/>
    </source>
</evidence>
<dbReference type="SUPFAM" id="SSF55486">
    <property type="entry name" value="Metalloproteases ('zincins'), catalytic domain"/>
    <property type="match status" value="1"/>
</dbReference>
<dbReference type="GO" id="GO:0004222">
    <property type="term" value="F:metalloendopeptidase activity"/>
    <property type="evidence" value="ECO:0007669"/>
    <property type="project" value="InterPro"/>
</dbReference>
<feature type="domain" description="Peptidase M10 metallopeptidase" evidence="5">
    <location>
        <begin position="135"/>
        <end position="218"/>
    </location>
</feature>
<name>A0A5C6F0Y9_9BACT</name>
<keyword evidence="2" id="KW-0479">Metal-binding</keyword>